<evidence type="ECO:0000256" key="2">
    <source>
        <dbReference type="ARBA" id="ARBA00007637"/>
    </source>
</evidence>
<dbReference type="PANTHER" id="PTHR43000">
    <property type="entry name" value="DTDP-D-GLUCOSE 4,6-DEHYDRATASE-RELATED"/>
    <property type="match status" value="1"/>
</dbReference>
<name>A0A1C1YZ67_9HYPH</name>
<dbReference type="STRING" id="1480615.AWJ14_20625"/>
<evidence type="ECO:0000313" key="5">
    <source>
        <dbReference type="Proteomes" id="UP000094795"/>
    </source>
</evidence>
<dbReference type="RefSeq" id="WP_066175260.1">
    <property type="nucleotide sequence ID" value="NZ_LQZT01000003.1"/>
</dbReference>
<proteinExistence type="inferred from homology"/>
<dbReference type="Gene3D" id="3.40.50.720">
    <property type="entry name" value="NAD(P)-binding Rossmann-like Domain"/>
    <property type="match status" value="1"/>
</dbReference>
<sequence length="337" mass="37783">MKHIIFGGDGFVGRHLAQKLLADGEEVVIADIVREHKAFYRDAKVIMCDVTRPDDVARVPFAKDDMVYNLSAKMLSPLQVRAKRHDFFYPVNYDGTRHIIEAMDRAGLNKLVHFTTDMIYGHTLAFPMTEEHPVAPLGEYGQSKLDTEHLAAEWRERGMAISLFRPRLIIGPGRLGILEKLFKLIDMNLPVPMIGSGRNPYQFISVFDCAEAARLAWKAGVPNEAYNLGSINPPPVRKLLGDLIRHAGSRSILLPTPAWAVKRTLDLFDLMNMPIMDPEQYLIADENCVLDVSKSERQLGWVPQYRDEDMLIAAYDEYHAAKARGGSSATAHVAAAE</sequence>
<keyword evidence="5" id="KW-1185">Reference proteome</keyword>
<organism evidence="4 5">
    <name type="scientific">Hoeflea olei</name>
    <dbReference type="NCBI Taxonomy" id="1480615"/>
    <lineage>
        <taxon>Bacteria</taxon>
        <taxon>Pseudomonadati</taxon>
        <taxon>Pseudomonadota</taxon>
        <taxon>Alphaproteobacteria</taxon>
        <taxon>Hyphomicrobiales</taxon>
        <taxon>Rhizobiaceae</taxon>
        <taxon>Hoeflea</taxon>
    </lineage>
</organism>
<gene>
    <name evidence="4" type="ORF">AWJ14_20625</name>
</gene>
<comment type="pathway">
    <text evidence="1">Bacterial outer membrane biogenesis; LPS O-antigen biosynthesis.</text>
</comment>
<accession>A0A1C1YZ67</accession>
<comment type="caution">
    <text evidence="4">The sequence shown here is derived from an EMBL/GenBank/DDBJ whole genome shotgun (WGS) entry which is preliminary data.</text>
</comment>
<dbReference type="EMBL" id="LQZT01000003">
    <property type="protein sequence ID" value="OCW58798.1"/>
    <property type="molecule type" value="Genomic_DNA"/>
</dbReference>
<evidence type="ECO:0000259" key="3">
    <source>
        <dbReference type="Pfam" id="PF01370"/>
    </source>
</evidence>
<reference evidence="4 5" key="1">
    <citation type="submission" date="2015-12" db="EMBL/GenBank/DDBJ databases">
        <authorList>
            <person name="Shamseldin A."/>
            <person name="Moawad H."/>
            <person name="Abd El-Rahim W.M."/>
            <person name="Sadowsky M.J."/>
        </authorList>
    </citation>
    <scope>NUCLEOTIDE SEQUENCE [LARGE SCALE GENOMIC DNA]</scope>
    <source>
        <strain evidence="4 5">JC234</strain>
    </source>
</reference>
<dbReference type="InterPro" id="IPR036291">
    <property type="entry name" value="NAD(P)-bd_dom_sf"/>
</dbReference>
<dbReference type="AlphaFoldDB" id="A0A1C1YZ67"/>
<feature type="domain" description="NAD-dependent epimerase/dehydratase" evidence="3">
    <location>
        <begin position="4"/>
        <end position="229"/>
    </location>
</feature>
<dbReference type="OrthoDB" id="9801785at2"/>
<dbReference type="Pfam" id="PF01370">
    <property type="entry name" value="Epimerase"/>
    <property type="match status" value="1"/>
</dbReference>
<evidence type="ECO:0000313" key="4">
    <source>
        <dbReference type="EMBL" id="OCW58798.1"/>
    </source>
</evidence>
<dbReference type="CDD" id="cd08946">
    <property type="entry name" value="SDR_e"/>
    <property type="match status" value="1"/>
</dbReference>
<dbReference type="SUPFAM" id="SSF51735">
    <property type="entry name" value="NAD(P)-binding Rossmann-fold domains"/>
    <property type="match status" value="1"/>
</dbReference>
<dbReference type="Proteomes" id="UP000094795">
    <property type="component" value="Unassembled WGS sequence"/>
</dbReference>
<dbReference type="InterPro" id="IPR001509">
    <property type="entry name" value="Epimerase_deHydtase"/>
</dbReference>
<comment type="similarity">
    <text evidence="2">Belongs to the NAD(P)-dependent epimerase/dehydratase family.</text>
</comment>
<evidence type="ECO:0000256" key="1">
    <source>
        <dbReference type="ARBA" id="ARBA00005125"/>
    </source>
</evidence>
<protein>
    <submittedName>
        <fullName evidence="4">NAD-dependent dehydratase</fullName>
    </submittedName>
</protein>